<feature type="domain" description="VWFA" evidence="3">
    <location>
        <begin position="320"/>
        <end position="499"/>
    </location>
</feature>
<feature type="signal peptide" evidence="2">
    <location>
        <begin position="1"/>
        <end position="23"/>
    </location>
</feature>
<sequence>MSRVAIAVVTFVVFMSVVDQSLAVSTRANIRLVNNGYEDILIAIAETVPVSESGTILRRLKTFFTQASNYLFIATKNRVYFRNITILVPKSWTNRDNYDAATSETFNSANIVVDGLEVDSPMTKMSGECGQSGDVMQIPVGYMLIEKIIDLIRKFGFPGPTIVHEWGHLRWGLRDEYPVDGYPGFYRDSDGEVTAVKCGKFMKGRHIDYRHGDICSLDRSTGLPPSTCYFKADTVSGVEASIMFYHNVSGVWTFCDNDTNNNPTLHNDEAPSIHNELCNGRSAWEVMRDHEDFKDGNSPVIESSRKCNPTFRIVQAKNKRIVLVLDVSGSMSSRLNSGVTKLARLRQTVAQFIFKAVPTGYSVGLVTFSSSASVSASLTEITSQSDREQLVGKLPTHANGGTAIGAGLNKGVEVLEINGASAGGGILILVSDGEEGSSPYIVDVTPTLIQKRVTVHTVLLTDEADEGMIKLAADTKGTAFYEAGLSDSTGLLSAFRQTITGADSGAASVELLLESLKVNARSVLKKHVSVDSSVGRGTEFVFSYTGGSFPLIVVVTSPNGHNYSSHQTNDATKQMTISLNNTNEPGLWTVVMRNPTNRAVSTLLHVTSKAASDVSHPIKTDVSLSHQQLDYDDKSTFKVIVKTEVTRGYDGVVGAKVEVQAGSMPWKQMKDDGIGIDAVKGDGFYTTFLFNFPSDGKFPVRVRTTADQGTARVLTRGGNRAFRLPTAVNGNAAGPTYEEVPAFERSAAAGLIKVTNRAKHPDLRSLYPFPPGQVKDMRVNATSYEEKTATLQWTAVGDFEEQETASSYDLRYSTDIKVLRHSFENATKISASDVISGNLDSPANASEVETFVIRFPAAYEDKTLFFGVKVKHSVHRVSDVSNVMSAALVYIPEEDDSDESSTSLLPTVHSSILPYAIGYAVALLVVIVATGVYCVVCCKE</sequence>
<name>A0AAD9NSB9_RIDPI</name>
<evidence type="ECO:0000256" key="2">
    <source>
        <dbReference type="SAM" id="SignalP"/>
    </source>
</evidence>
<feature type="transmembrane region" description="Helical" evidence="1">
    <location>
        <begin position="912"/>
        <end position="936"/>
    </location>
</feature>
<dbReference type="Proteomes" id="UP001209878">
    <property type="component" value="Unassembled WGS sequence"/>
</dbReference>
<proteinExistence type="predicted"/>
<evidence type="ECO:0000256" key="1">
    <source>
        <dbReference type="SAM" id="Phobius"/>
    </source>
</evidence>
<keyword evidence="5" id="KW-1185">Reference proteome</keyword>
<dbReference type="PROSITE" id="PS50234">
    <property type="entry name" value="VWFA"/>
    <property type="match status" value="1"/>
</dbReference>
<reference evidence="4" key="1">
    <citation type="journal article" date="2023" name="Mol. Biol. Evol.">
        <title>Third-Generation Sequencing Reveals the Adaptive Role of the Epigenome in Three Deep-Sea Polychaetes.</title>
        <authorList>
            <person name="Perez M."/>
            <person name="Aroh O."/>
            <person name="Sun Y."/>
            <person name="Lan Y."/>
            <person name="Juniper S.K."/>
            <person name="Young C.R."/>
            <person name="Angers B."/>
            <person name="Qian P.Y."/>
        </authorList>
    </citation>
    <scope>NUCLEOTIDE SEQUENCE</scope>
    <source>
        <strain evidence="4">R07B-5</strain>
    </source>
</reference>
<dbReference type="Pfam" id="PF08434">
    <property type="entry name" value="CLCA"/>
    <property type="match status" value="1"/>
</dbReference>
<dbReference type="CDD" id="cd00198">
    <property type="entry name" value="vWFA"/>
    <property type="match status" value="1"/>
</dbReference>
<dbReference type="InterPro" id="IPR036465">
    <property type="entry name" value="vWFA_dom_sf"/>
</dbReference>
<dbReference type="EMBL" id="JAODUO010000436">
    <property type="protein sequence ID" value="KAK2180610.1"/>
    <property type="molecule type" value="Genomic_DNA"/>
</dbReference>
<accession>A0AAD9NSB9</accession>
<dbReference type="PANTHER" id="PTHR10579:SF172">
    <property type="entry name" value="CALCIUM-ACTIVATED CHLORIDE CHANNEL REGULATOR 4 PRECURSOR-RELATED"/>
    <property type="match status" value="1"/>
</dbReference>
<evidence type="ECO:0000313" key="4">
    <source>
        <dbReference type="EMBL" id="KAK2180610.1"/>
    </source>
</evidence>
<dbReference type="Gene3D" id="3.40.50.410">
    <property type="entry name" value="von Willebrand factor, type A domain"/>
    <property type="match status" value="1"/>
</dbReference>
<evidence type="ECO:0000313" key="5">
    <source>
        <dbReference type="Proteomes" id="UP001209878"/>
    </source>
</evidence>
<dbReference type="SUPFAM" id="SSF53300">
    <property type="entry name" value="vWA-like"/>
    <property type="match status" value="1"/>
</dbReference>
<dbReference type="InterPro" id="IPR002035">
    <property type="entry name" value="VWF_A"/>
</dbReference>
<gene>
    <name evidence="4" type="ORF">NP493_436g02058</name>
</gene>
<keyword evidence="2" id="KW-0732">Signal</keyword>
<dbReference type="InterPro" id="IPR051266">
    <property type="entry name" value="CLCR"/>
</dbReference>
<dbReference type="Pfam" id="PF00092">
    <property type="entry name" value="VWA"/>
    <property type="match status" value="1"/>
</dbReference>
<evidence type="ECO:0000259" key="3">
    <source>
        <dbReference type="PROSITE" id="PS50234"/>
    </source>
</evidence>
<feature type="chain" id="PRO_5042176992" description="VWFA domain-containing protein" evidence="2">
    <location>
        <begin position="24"/>
        <end position="940"/>
    </location>
</feature>
<organism evidence="4 5">
    <name type="scientific">Ridgeia piscesae</name>
    <name type="common">Tubeworm</name>
    <dbReference type="NCBI Taxonomy" id="27915"/>
    <lineage>
        <taxon>Eukaryota</taxon>
        <taxon>Metazoa</taxon>
        <taxon>Spiralia</taxon>
        <taxon>Lophotrochozoa</taxon>
        <taxon>Annelida</taxon>
        <taxon>Polychaeta</taxon>
        <taxon>Sedentaria</taxon>
        <taxon>Canalipalpata</taxon>
        <taxon>Sabellida</taxon>
        <taxon>Siboglinidae</taxon>
        <taxon>Ridgeia</taxon>
    </lineage>
</organism>
<dbReference type="NCBIfam" id="NF041940">
    <property type="entry name" value="choice_anch_X"/>
    <property type="match status" value="1"/>
</dbReference>
<protein>
    <recommendedName>
        <fullName evidence="3">VWFA domain-containing protein</fullName>
    </recommendedName>
</protein>
<keyword evidence="1" id="KW-0472">Membrane</keyword>
<dbReference type="InterPro" id="IPR013642">
    <property type="entry name" value="CLCA_N"/>
</dbReference>
<keyword evidence="1" id="KW-1133">Transmembrane helix</keyword>
<keyword evidence="1" id="KW-0812">Transmembrane</keyword>
<comment type="caution">
    <text evidence="4">The sequence shown here is derived from an EMBL/GenBank/DDBJ whole genome shotgun (WGS) entry which is preliminary data.</text>
</comment>
<dbReference type="PANTHER" id="PTHR10579">
    <property type="entry name" value="CALCIUM-ACTIVATED CHLORIDE CHANNEL REGULATOR"/>
    <property type="match status" value="1"/>
</dbReference>
<dbReference type="AlphaFoldDB" id="A0AAD9NSB9"/>
<dbReference type="SMART" id="SM00327">
    <property type="entry name" value="VWA"/>
    <property type="match status" value="1"/>
</dbReference>